<evidence type="ECO:0000259" key="1">
    <source>
        <dbReference type="Pfam" id="PF13175"/>
    </source>
</evidence>
<dbReference type="RefSeq" id="WP_004641898.1">
    <property type="nucleotide sequence ID" value="NZ_GG770443.1"/>
</dbReference>
<comment type="caution">
    <text evidence="2">The sequence shown here is derived from an EMBL/GenBank/DDBJ whole genome shotgun (WGS) entry which is preliminary data.</text>
</comment>
<accession>D4XUT2</accession>
<feature type="domain" description="Endonuclease GajA/Old nuclease/RecF-like AAA" evidence="1">
    <location>
        <begin position="58"/>
        <end position="416"/>
    </location>
</feature>
<proteinExistence type="predicted"/>
<organism evidence="2 3">
    <name type="scientific">Acinetobacter haemolyticus ATCC 19194</name>
    <dbReference type="NCBI Taxonomy" id="707232"/>
    <lineage>
        <taxon>Bacteria</taxon>
        <taxon>Pseudomonadati</taxon>
        <taxon>Pseudomonadota</taxon>
        <taxon>Gammaproteobacteria</taxon>
        <taxon>Moraxellales</taxon>
        <taxon>Moraxellaceae</taxon>
        <taxon>Acinetobacter</taxon>
    </lineage>
</organism>
<evidence type="ECO:0000313" key="3">
    <source>
        <dbReference type="Proteomes" id="UP000003085"/>
    </source>
</evidence>
<dbReference type="HOGENOM" id="CLU_033429_1_1_6"/>
<dbReference type="AlphaFoldDB" id="D4XUT2"/>
<reference evidence="3" key="1">
    <citation type="submission" date="2010-03" db="EMBL/GenBank/DDBJ databases">
        <title>Complete sequence of Mobiluncus curtisii ATCC 43063.</title>
        <authorList>
            <person name="Muzny D."/>
            <person name="Qin X."/>
            <person name="Deng J."/>
            <person name="Jiang H."/>
            <person name="Liu Y."/>
            <person name="Qu J."/>
            <person name="Song X.-Z."/>
            <person name="Zhang L."/>
            <person name="Thornton R."/>
            <person name="Coyle M."/>
            <person name="Francisco L."/>
            <person name="Jackson L."/>
            <person name="Javaid M."/>
            <person name="Korchina V."/>
            <person name="Kovar C."/>
            <person name="Mata R."/>
            <person name="Mathew T."/>
            <person name="Ngo R."/>
            <person name="Nguyen L."/>
            <person name="Nguyen N."/>
            <person name="Okwuonu G."/>
            <person name="Ongeri F."/>
            <person name="Pham C."/>
            <person name="Simmons D."/>
            <person name="Wilczek-Boney K."/>
            <person name="Hale W."/>
            <person name="Jakkamsetti A."/>
            <person name="Pham P."/>
            <person name="Ruth R."/>
            <person name="San Lucas F."/>
            <person name="Warren J."/>
            <person name="Zhang J."/>
            <person name="Zhao Z."/>
            <person name="Zhou C."/>
            <person name="Zhu D."/>
            <person name="Lee S."/>
            <person name="Bess C."/>
            <person name="Blankenburg K."/>
            <person name="Forbes L."/>
            <person name="Fu Q."/>
            <person name="Gubbala S."/>
            <person name="Hirani K."/>
            <person name="Jayaseelan J.C."/>
            <person name="Lara F."/>
            <person name="Munidasa M."/>
            <person name="Palculict T."/>
            <person name="Patil S."/>
            <person name="Pu L.-L."/>
            <person name="Saada N."/>
            <person name="Tang L."/>
            <person name="Weissenberger G."/>
            <person name="Zhu Y."/>
            <person name="Hemphill L."/>
            <person name="Shang Y."/>
            <person name="Youmans B."/>
            <person name="Ayvaz T."/>
            <person name="Ross M."/>
            <person name="Santibanez J."/>
            <person name="Aqrawi P."/>
            <person name="Gross S."/>
            <person name="Joshi V."/>
            <person name="Fowler G."/>
            <person name="Nazareth L."/>
            <person name="Reid J."/>
            <person name="Worley K."/>
            <person name="Petrosino J."/>
            <person name="Highlander S."/>
            <person name="Gibbs R."/>
            <person name="Gibbs R."/>
        </authorList>
    </citation>
    <scope>NUCLEOTIDE SEQUENCE [LARGE SCALE GENOMIC DNA]</scope>
    <source>
        <strain evidence="3">ATCC 19194</strain>
    </source>
</reference>
<dbReference type="Gene3D" id="3.40.50.300">
    <property type="entry name" value="P-loop containing nucleotide triphosphate hydrolases"/>
    <property type="match status" value="1"/>
</dbReference>
<dbReference type="GO" id="GO:0006302">
    <property type="term" value="P:double-strand break repair"/>
    <property type="evidence" value="ECO:0007669"/>
    <property type="project" value="TreeGrafter"/>
</dbReference>
<dbReference type="Pfam" id="PF13175">
    <property type="entry name" value="AAA_15"/>
    <property type="match status" value="1"/>
</dbReference>
<dbReference type="SUPFAM" id="SSF52540">
    <property type="entry name" value="P-loop containing nucleoside triphosphate hydrolases"/>
    <property type="match status" value="1"/>
</dbReference>
<dbReference type="EMBL" id="ADMT01000251">
    <property type="protein sequence ID" value="EFF81056.1"/>
    <property type="molecule type" value="Genomic_DNA"/>
</dbReference>
<evidence type="ECO:0000313" key="2">
    <source>
        <dbReference type="EMBL" id="EFF81056.1"/>
    </source>
</evidence>
<sequence length="515" mass="59024">MENTLTHLVANAHDEQFDSAYQLFINYYNGLNKFDKNKSEAEKYFRLATDLFQRECFLEKIEICNYKKIRKLRINFEKELTVIIGDNGVGKTTILDAIRKNMMWISASIRKDNASGGTISPEEVNNQSLTDIAGTYIDCNFNLGSKNQVRGLIARALDTSVIPLKSELTNYRDIGQKIRELNDYKAINFPLFALYGVDRLSERKFSSSDLVFNKIDGYEESLNKGSNFNVFLEWVIQILKISKGTLSEDQELLLQDIRALELGGASDSLSPLNSMYLKLKKAFEEKAIQQSNNEANKILNNINLVYQEIYEDFIGLELVNNDDGKDKVQLILKEDSFFLHQLSDGQRVFLGLIGDIARRLILLNDNSDHPLMGQGIVLIDEIELHLHPKWQKKIIQVLRKCFPKIQFIVSTHSPQILGEVQGKQLRILELQESREIDVIIPDQSYGLTSIEILEELMGGEGRNSNVKEKIEKIFKLIDREEFLLAEQEISKLELEVNGEIPELVEAKNLIFMMKE</sequence>
<dbReference type="CDD" id="cd00267">
    <property type="entry name" value="ABC_ATPase"/>
    <property type="match status" value="1"/>
</dbReference>
<protein>
    <submittedName>
        <fullName evidence="2">RecF/RecN/SMC N-terminal domain protein</fullName>
    </submittedName>
</protein>
<dbReference type="Proteomes" id="UP000003085">
    <property type="component" value="Unassembled WGS sequence"/>
</dbReference>
<dbReference type="InterPro" id="IPR041685">
    <property type="entry name" value="AAA_GajA/Old/RecF-like"/>
</dbReference>
<name>D4XUT2_ACIHA</name>
<dbReference type="PANTHER" id="PTHR32182:SF23">
    <property type="entry name" value="ATP BINDING PROTEIN"/>
    <property type="match status" value="1"/>
</dbReference>
<dbReference type="InterPro" id="IPR027417">
    <property type="entry name" value="P-loop_NTPase"/>
</dbReference>
<dbReference type="PANTHER" id="PTHR32182">
    <property type="entry name" value="DNA REPLICATION AND REPAIR PROTEIN RECF"/>
    <property type="match status" value="1"/>
</dbReference>
<gene>
    <name evidence="2" type="ORF">HMP0015_3474</name>
</gene>
<dbReference type="GO" id="GO:0000731">
    <property type="term" value="P:DNA synthesis involved in DNA repair"/>
    <property type="evidence" value="ECO:0007669"/>
    <property type="project" value="TreeGrafter"/>
</dbReference>